<evidence type="ECO:0000313" key="1">
    <source>
        <dbReference type="EMBL" id="UUY05862.1"/>
    </source>
</evidence>
<protein>
    <submittedName>
        <fullName evidence="1">Uncharacterized protein</fullName>
    </submittedName>
</protein>
<dbReference type="RefSeq" id="WP_353866303.1">
    <property type="nucleotide sequence ID" value="NZ_CP088295.1"/>
</dbReference>
<reference evidence="2" key="1">
    <citation type="submission" date="2021-11" db="EMBL/GenBank/DDBJ databases">
        <title>Cultivation dependent microbiological survey of springs from the worlds oldest radium mine currently devoted to the extraction of radon-saturated water.</title>
        <authorList>
            <person name="Kapinusova G."/>
            <person name="Smrhova T."/>
            <person name="Strejcek M."/>
            <person name="Suman J."/>
            <person name="Jani K."/>
            <person name="Pajer P."/>
            <person name="Uhlik O."/>
        </authorList>
    </citation>
    <scope>NUCLEOTIDE SEQUENCE [LARGE SCALE GENOMIC DNA]</scope>
    <source>
        <strain evidence="2">J379</strain>
    </source>
</reference>
<accession>A0ABY5PMS4</accession>
<gene>
    <name evidence="1" type="ORF">LRS13_10190</name>
</gene>
<evidence type="ECO:0000313" key="2">
    <source>
        <dbReference type="Proteomes" id="UP001058860"/>
    </source>
</evidence>
<sequence>MADVERALEQWREGEQRVDALPDDRIRGKAHDVIAQALIQLRRRLGGPYTVEELADLYEQGTDWAVELAHTLAPDDPVLWDPRLIADPTFARYARGARDFAGGRRL</sequence>
<keyword evidence="2" id="KW-1185">Reference proteome</keyword>
<dbReference type="Proteomes" id="UP001058860">
    <property type="component" value="Chromosome"/>
</dbReference>
<proteinExistence type="predicted"/>
<organism evidence="1 2">
    <name type="scientific">Svornostia abyssi</name>
    <dbReference type="NCBI Taxonomy" id="2898438"/>
    <lineage>
        <taxon>Bacteria</taxon>
        <taxon>Bacillati</taxon>
        <taxon>Actinomycetota</taxon>
        <taxon>Thermoleophilia</taxon>
        <taxon>Solirubrobacterales</taxon>
        <taxon>Baekduiaceae</taxon>
        <taxon>Svornostia</taxon>
    </lineage>
</organism>
<name>A0ABY5PMS4_9ACTN</name>
<dbReference type="EMBL" id="CP088295">
    <property type="protein sequence ID" value="UUY05862.1"/>
    <property type="molecule type" value="Genomic_DNA"/>
</dbReference>